<reference evidence="2 3" key="1">
    <citation type="submission" date="2013-05" db="EMBL/GenBank/DDBJ databases">
        <title>The Genome Sequence of Actinomyces europaeus ACS-120-V-COL10B.</title>
        <authorList>
            <consortium name="The Broad Institute Genomics Platform"/>
            <person name="Earl A."/>
            <person name="Ward D."/>
            <person name="Feldgarden M."/>
            <person name="Gevers D."/>
            <person name="Saerens B."/>
            <person name="Vaneechoutte M."/>
            <person name="Walker B."/>
            <person name="Young S."/>
            <person name="Zeng Q."/>
            <person name="Gargeya S."/>
            <person name="Fitzgerald M."/>
            <person name="Haas B."/>
            <person name="Abouelleil A."/>
            <person name="Allen A.W."/>
            <person name="Alvarado L."/>
            <person name="Arachchi H.M."/>
            <person name="Berlin A.M."/>
            <person name="Chapman S.B."/>
            <person name="Gainer-Dewar J."/>
            <person name="Goldberg J."/>
            <person name="Griggs A."/>
            <person name="Gujja S."/>
            <person name="Hansen M."/>
            <person name="Howarth C."/>
            <person name="Imamovic A."/>
            <person name="Ireland A."/>
            <person name="Larimer J."/>
            <person name="McCowan C."/>
            <person name="Murphy C."/>
            <person name="Pearson M."/>
            <person name="Poon T.W."/>
            <person name="Priest M."/>
            <person name="Roberts A."/>
            <person name="Saif S."/>
            <person name="Shea T."/>
            <person name="Sisk P."/>
            <person name="Sykes S."/>
            <person name="Wortman J."/>
            <person name="Nusbaum C."/>
            <person name="Birren B."/>
        </authorList>
    </citation>
    <scope>NUCLEOTIDE SEQUENCE [LARGE SCALE GENOMIC DNA]</scope>
    <source>
        <strain evidence="2 3">ACS-120-V-Col10b</strain>
    </source>
</reference>
<keyword evidence="1" id="KW-1133">Transmembrane helix</keyword>
<sequence length="145" mass="14993">MSPPLVPTDALRAAVSKTVKNVLKVSVIIAVLAGVVAYIFAGSLAGLSGLIGGVVGILLALVTWFTMALAMKNLDSQAALMVGDYLFKVVVVIVTVLIVKNLTGLDHTALGLALILSVIAQAGAQTWTLASSKVPTIDLPKEEKE</sequence>
<dbReference type="OrthoDB" id="3267448at2"/>
<evidence type="ECO:0000313" key="2">
    <source>
        <dbReference type="EMBL" id="EPD30754.1"/>
    </source>
</evidence>
<keyword evidence="1" id="KW-0472">Membrane</keyword>
<evidence type="ECO:0000313" key="3">
    <source>
        <dbReference type="Proteomes" id="UP000014387"/>
    </source>
</evidence>
<evidence type="ECO:0000256" key="1">
    <source>
        <dbReference type="SAM" id="Phobius"/>
    </source>
</evidence>
<feature type="transmembrane region" description="Helical" evidence="1">
    <location>
        <begin position="109"/>
        <end position="130"/>
    </location>
</feature>
<keyword evidence="3" id="KW-1185">Reference proteome</keyword>
<dbReference type="Proteomes" id="UP000014387">
    <property type="component" value="Unassembled WGS sequence"/>
</dbReference>
<dbReference type="AlphaFoldDB" id="A0A9W5VWC0"/>
<accession>A0A9W5VWC0</accession>
<protein>
    <recommendedName>
        <fullName evidence="4">ATP synthase I</fullName>
    </recommendedName>
</protein>
<comment type="caution">
    <text evidence="2">The sequence shown here is derived from an EMBL/GenBank/DDBJ whole genome shotgun (WGS) entry which is preliminary data.</text>
</comment>
<name>A0A9W5VWC0_9ACTO</name>
<gene>
    <name evidence="2" type="ORF">HMPREF9238_00508</name>
</gene>
<feature type="transmembrane region" description="Helical" evidence="1">
    <location>
        <begin position="82"/>
        <end position="103"/>
    </location>
</feature>
<organism evidence="2 3">
    <name type="scientific">Gleimia europaea ACS-120-V-Col10b</name>
    <dbReference type="NCBI Taxonomy" id="883069"/>
    <lineage>
        <taxon>Bacteria</taxon>
        <taxon>Bacillati</taxon>
        <taxon>Actinomycetota</taxon>
        <taxon>Actinomycetes</taxon>
        <taxon>Actinomycetales</taxon>
        <taxon>Actinomycetaceae</taxon>
        <taxon>Gleimia</taxon>
    </lineage>
</organism>
<dbReference type="RefSeq" id="WP_016443866.1">
    <property type="nucleotide sequence ID" value="NZ_KE150266.1"/>
</dbReference>
<dbReference type="EMBL" id="AGWN01000001">
    <property type="protein sequence ID" value="EPD30754.1"/>
    <property type="molecule type" value="Genomic_DNA"/>
</dbReference>
<proteinExistence type="predicted"/>
<feature type="transmembrane region" description="Helical" evidence="1">
    <location>
        <begin position="47"/>
        <end position="70"/>
    </location>
</feature>
<evidence type="ECO:0008006" key="4">
    <source>
        <dbReference type="Google" id="ProtNLM"/>
    </source>
</evidence>
<feature type="transmembrane region" description="Helical" evidence="1">
    <location>
        <begin position="21"/>
        <end position="41"/>
    </location>
</feature>
<keyword evidence="1" id="KW-0812">Transmembrane</keyword>